<reference evidence="1" key="2">
    <citation type="submission" date="2021-04" db="EMBL/GenBank/DDBJ databases">
        <authorList>
            <person name="Gilroy R."/>
        </authorList>
    </citation>
    <scope>NUCLEOTIDE SEQUENCE</scope>
    <source>
        <strain evidence="1">CHK169-2315</strain>
    </source>
</reference>
<gene>
    <name evidence="1" type="ORF">H9895_07810</name>
</gene>
<dbReference type="Proteomes" id="UP000823937">
    <property type="component" value="Unassembled WGS sequence"/>
</dbReference>
<protein>
    <submittedName>
        <fullName evidence="1">Uncharacterized protein</fullName>
    </submittedName>
</protein>
<reference evidence="1" key="1">
    <citation type="journal article" date="2021" name="PeerJ">
        <title>Extensive microbial diversity within the chicken gut microbiome revealed by metagenomics and culture.</title>
        <authorList>
            <person name="Gilroy R."/>
            <person name="Ravi A."/>
            <person name="Getino M."/>
            <person name="Pursley I."/>
            <person name="Horton D.L."/>
            <person name="Alikhan N.F."/>
            <person name="Baker D."/>
            <person name="Gharbi K."/>
            <person name="Hall N."/>
            <person name="Watson M."/>
            <person name="Adriaenssens E.M."/>
            <person name="Foster-Nyarko E."/>
            <person name="Jarju S."/>
            <person name="Secka A."/>
            <person name="Antonio M."/>
            <person name="Oren A."/>
            <person name="Chaudhuri R.R."/>
            <person name="La Ragione R."/>
            <person name="Hildebrand F."/>
            <person name="Pallen M.J."/>
        </authorList>
    </citation>
    <scope>NUCLEOTIDE SEQUENCE</scope>
    <source>
        <strain evidence="1">CHK169-2315</strain>
    </source>
</reference>
<sequence>MVDKETQIKVLLYGDPLRFACETLGVNNMLNHNYSEVFTVSKEEVFAYTESHGIPQSASSNQYPLAEGFHYFKEEGKWYTFFRERNIVYDEKIFADDELGRKYIVHTLLQLAGTGLY</sequence>
<organism evidence="1 2">
    <name type="scientific">Candidatus Pseudogracilibacillus intestinigallinarum</name>
    <dbReference type="NCBI Taxonomy" id="2838742"/>
    <lineage>
        <taxon>Bacteria</taxon>
        <taxon>Bacillati</taxon>
        <taxon>Bacillota</taxon>
        <taxon>Bacilli</taxon>
        <taxon>Bacillales</taxon>
        <taxon>Bacillaceae</taxon>
        <taxon>Pseudogracilibacillus</taxon>
    </lineage>
</organism>
<evidence type="ECO:0000313" key="1">
    <source>
        <dbReference type="EMBL" id="HIV74964.1"/>
    </source>
</evidence>
<dbReference type="EMBL" id="DXHX01000122">
    <property type="protein sequence ID" value="HIV74964.1"/>
    <property type="molecule type" value="Genomic_DNA"/>
</dbReference>
<comment type="caution">
    <text evidence="1">The sequence shown here is derived from an EMBL/GenBank/DDBJ whole genome shotgun (WGS) entry which is preliminary data.</text>
</comment>
<dbReference type="AlphaFoldDB" id="A0A9D1TJZ2"/>
<name>A0A9D1TJZ2_9BACI</name>
<evidence type="ECO:0000313" key="2">
    <source>
        <dbReference type="Proteomes" id="UP000823937"/>
    </source>
</evidence>
<proteinExistence type="predicted"/>
<accession>A0A9D1TJZ2</accession>